<accession>A0AAP0M4F8</accession>
<evidence type="ECO:0000313" key="2">
    <source>
        <dbReference type="Proteomes" id="UP001428341"/>
    </source>
</evidence>
<proteinExistence type="predicted"/>
<keyword evidence="2" id="KW-1185">Reference proteome</keyword>
<dbReference type="Proteomes" id="UP001428341">
    <property type="component" value="Unassembled WGS sequence"/>
</dbReference>
<evidence type="ECO:0000313" key="1">
    <source>
        <dbReference type="EMBL" id="KAK9197667.1"/>
    </source>
</evidence>
<protein>
    <submittedName>
        <fullName evidence="1">Uncharacterized protein</fullName>
    </submittedName>
</protein>
<gene>
    <name evidence="1" type="ORF">WN944_012850</name>
</gene>
<comment type="caution">
    <text evidence="1">The sequence shown here is derived from an EMBL/GenBank/DDBJ whole genome shotgun (WGS) entry which is preliminary data.</text>
</comment>
<organism evidence="1 2">
    <name type="scientific">Citrus x changshan-huyou</name>
    <dbReference type="NCBI Taxonomy" id="2935761"/>
    <lineage>
        <taxon>Eukaryota</taxon>
        <taxon>Viridiplantae</taxon>
        <taxon>Streptophyta</taxon>
        <taxon>Embryophyta</taxon>
        <taxon>Tracheophyta</taxon>
        <taxon>Spermatophyta</taxon>
        <taxon>Magnoliopsida</taxon>
        <taxon>eudicotyledons</taxon>
        <taxon>Gunneridae</taxon>
        <taxon>Pentapetalae</taxon>
        <taxon>rosids</taxon>
        <taxon>malvids</taxon>
        <taxon>Sapindales</taxon>
        <taxon>Rutaceae</taxon>
        <taxon>Aurantioideae</taxon>
        <taxon>Citrus</taxon>
    </lineage>
</organism>
<dbReference type="AlphaFoldDB" id="A0AAP0M4F8"/>
<name>A0AAP0M4F8_9ROSI</name>
<reference evidence="1 2" key="1">
    <citation type="submission" date="2024-05" db="EMBL/GenBank/DDBJ databases">
        <title>Haplotype-resolved chromosome-level genome assembly of Huyou (Citrus changshanensis).</title>
        <authorList>
            <person name="Miao C."/>
            <person name="Chen W."/>
            <person name="Wu Y."/>
            <person name="Wang L."/>
            <person name="Zhao S."/>
            <person name="Grierson D."/>
            <person name="Xu C."/>
            <person name="Chen K."/>
        </authorList>
    </citation>
    <scope>NUCLEOTIDE SEQUENCE [LARGE SCALE GENOMIC DNA]</scope>
    <source>
        <strain evidence="1">01-14</strain>
        <tissue evidence="1">Leaf</tissue>
    </source>
</reference>
<sequence>MGAPTIFGTTTGQSSTAASSSILPACNSIDSELNSYVGYIGKIEAKPSDTCCGGVKSQKQYNNNKAAPGALNPWPQ</sequence>
<dbReference type="EMBL" id="JBCGBO010000005">
    <property type="protein sequence ID" value="KAK9197667.1"/>
    <property type="molecule type" value="Genomic_DNA"/>
</dbReference>